<evidence type="ECO:0000313" key="1">
    <source>
        <dbReference type="EMBL" id="RST98262.1"/>
    </source>
</evidence>
<sequence length="136" mass="15689">MIKKLSFVDVLAGVLDVLRQHTDYDVYDHFPKDTELPFIHVEIVGQTTVPSKTMWKEDYQLFIHGWAEGSESSVPIFDLIQSIEEAMTVEVSLPEGYELLIQRPLGVQQILKDEDDVRHTIIGYSLQILYGYKTKF</sequence>
<dbReference type="RefSeq" id="WP_125984241.1">
    <property type="nucleotide sequence ID" value="NZ_NGJS01000011.1"/>
</dbReference>
<dbReference type="AlphaFoldDB" id="A0A429ZWR4"/>
<gene>
    <name evidence="1" type="ORF">CBF37_08080</name>
</gene>
<reference evidence="1 2" key="1">
    <citation type="submission" date="2017-05" db="EMBL/GenBank/DDBJ databases">
        <title>Vagococcus spp. assemblies.</title>
        <authorList>
            <person name="Gulvik C.A."/>
        </authorList>
    </citation>
    <scope>NUCLEOTIDE SEQUENCE [LARGE SCALE GENOMIC DNA]</scope>
    <source>
        <strain evidence="1 2">SS1995</strain>
    </source>
</reference>
<dbReference type="Proteomes" id="UP000287857">
    <property type="component" value="Unassembled WGS sequence"/>
</dbReference>
<keyword evidence="2" id="KW-1185">Reference proteome</keyword>
<dbReference type="InterPro" id="IPR053745">
    <property type="entry name" value="Viral_Tail_Comp_sf"/>
</dbReference>
<name>A0A429ZWR4_9ENTE</name>
<evidence type="ECO:0000313" key="2">
    <source>
        <dbReference type="Proteomes" id="UP000287857"/>
    </source>
</evidence>
<dbReference type="Gene3D" id="3.30.2000.30">
    <property type="match status" value="1"/>
</dbReference>
<proteinExistence type="predicted"/>
<dbReference type="Pfam" id="PF16807">
    <property type="entry name" value="Phage_tail_terminator_4"/>
    <property type="match status" value="1"/>
</dbReference>
<dbReference type="OrthoDB" id="2227204at2"/>
<dbReference type="EMBL" id="NGJS01000011">
    <property type="protein sequence ID" value="RST98262.1"/>
    <property type="molecule type" value="Genomic_DNA"/>
</dbReference>
<organism evidence="1 2">
    <name type="scientific">Vagococcus vulneris</name>
    <dbReference type="NCBI Taxonomy" id="1977869"/>
    <lineage>
        <taxon>Bacteria</taxon>
        <taxon>Bacillati</taxon>
        <taxon>Bacillota</taxon>
        <taxon>Bacilli</taxon>
        <taxon>Lactobacillales</taxon>
        <taxon>Enterococcaceae</taxon>
        <taxon>Vagococcus</taxon>
    </lineage>
</organism>
<accession>A0A429ZWR4</accession>
<comment type="caution">
    <text evidence="1">The sequence shown here is derived from an EMBL/GenBank/DDBJ whole genome shotgun (WGS) entry which is preliminary data.</text>
</comment>
<protein>
    <submittedName>
        <fullName evidence="1">DUF5072 domain-containing protein</fullName>
    </submittedName>
</protein>